<dbReference type="PANTHER" id="PTHR10903:SF184">
    <property type="entry name" value="GTP-BINDING PROTEIN A"/>
    <property type="match status" value="1"/>
</dbReference>
<keyword evidence="2" id="KW-0547">Nucleotide-binding</keyword>
<evidence type="ECO:0000259" key="5">
    <source>
        <dbReference type="PROSITE" id="PS51720"/>
    </source>
</evidence>
<dbReference type="OrthoDB" id="431287at2759"/>
<proteinExistence type="inferred from homology"/>
<evidence type="ECO:0000256" key="2">
    <source>
        <dbReference type="ARBA" id="ARBA00022741"/>
    </source>
</evidence>
<keyword evidence="7" id="KW-1185">Reference proteome</keyword>
<sequence length="890" mass="103078">MERVITRRSVSPLAGWEDGMWKKFNRKHNSGEDVFHSDVTFDSVTSTCTLRRGTRNGTTIEIMDSRGLFDTQVSQEELAADVIKAVTSMHPGPDVIVYVLMVGSRYTEEEVGVYTRLKMLLDEEVTKFMLVVFTRGDALRRANKTMEDVLASAPPHLAQVLQECGGRYVVLDNTVTDNTSQVDELLQAARRIKAENGGASYVCPKYASEGRTLEEDVSRRLMEAERNEMRNKMCVQELEQKQKEAEVAAAKAKEELEERSRARERELAEEARRREAEMEELTARLREQRAREEQQRREAEAYRQRLEREQREQAERLAAERRREREEAERRAREVQQLLQQRLREEEAERQRRQQLHEQQMWALRQQAASYRANSAATVASYERRTVEFSVNYRMVSNGSSRCLSSPSQKTCPPLLTGSRGEGSRLRSLLALSGQDQSLRFLLVGKTGSGKKSTGNTILGEHLFDSNTDRSSDTATCTLRRQECKGRIVEVMDSPGLFDTRRKHEEVAADVVQALACLHPGITAILYVIMLGTRYMEDDTKVYNRLKALLDTRVTQYMIIIFTRGDDLNKKKKTIDEMLLKAPEGLHTVLRECDNRHVVFDNMADNKQSQVEQLLEVVHKMSLAHGGKPYTCPKYTDIGKKVEEEVSRKMQEVEKKEVKSTTYELKLLTETKEIQVQAEKENNEIEKREIYLQQKEMEIENQRKELEIKEEEMRKKDQEIQMKMKQIEEKADKQRKEFERKEERDKRMREKAQEIQEKMKQMEEKAEKQRKAFEKKEEERNEQMRKNELEREKQLKSLMESLDKQQLSAERVEQEMKTFRQEARKSEGERAERDGAGEGKRKTRCREHTAAGGDDTAIRGASGGRTSGENSSRRSSPESDTEAAGRHSRS</sequence>
<dbReference type="InterPro" id="IPR045058">
    <property type="entry name" value="GIMA/IAN/Toc"/>
</dbReference>
<keyword evidence="3" id="KW-0342">GTP-binding</keyword>
<feature type="region of interest" description="Disordered" evidence="4">
    <location>
        <begin position="400"/>
        <end position="421"/>
    </location>
</feature>
<comment type="caution">
    <text evidence="6">The sequence shown here is derived from an EMBL/GenBank/DDBJ whole genome shotgun (WGS) entry which is preliminary data.</text>
</comment>
<dbReference type="EMBL" id="PZQS01000003">
    <property type="protein sequence ID" value="PVD35161.1"/>
    <property type="molecule type" value="Genomic_DNA"/>
</dbReference>
<evidence type="ECO:0000256" key="3">
    <source>
        <dbReference type="ARBA" id="ARBA00023134"/>
    </source>
</evidence>
<feature type="compositionally biased region" description="Polar residues" evidence="4">
    <location>
        <begin position="400"/>
        <end position="411"/>
    </location>
</feature>
<reference evidence="6 7" key="1">
    <citation type="submission" date="2018-04" db="EMBL/GenBank/DDBJ databases">
        <title>The genome of golden apple snail Pomacea canaliculata provides insight into stress tolerance and invasive adaptation.</title>
        <authorList>
            <person name="Liu C."/>
            <person name="Liu B."/>
            <person name="Ren Y."/>
            <person name="Zhang Y."/>
            <person name="Wang H."/>
            <person name="Li S."/>
            <person name="Jiang F."/>
            <person name="Yin L."/>
            <person name="Zhang G."/>
            <person name="Qian W."/>
            <person name="Fan W."/>
        </authorList>
    </citation>
    <scope>NUCLEOTIDE SEQUENCE [LARGE SCALE GENOMIC DNA]</scope>
    <source>
        <strain evidence="6">SZHN2017</strain>
        <tissue evidence="6">Muscle</tissue>
    </source>
</reference>
<dbReference type="Pfam" id="PF04548">
    <property type="entry name" value="AIG1"/>
    <property type="match status" value="2"/>
</dbReference>
<comment type="similarity">
    <text evidence="1">Belongs to the TRAFAC class TrmE-Era-EngA-EngB-Septin-like GTPase superfamily. AIG1/Toc34/Toc159-like paraseptin GTPase family. IAN subfamily.</text>
</comment>
<feature type="region of interest" description="Disordered" evidence="4">
    <location>
        <begin position="245"/>
        <end position="265"/>
    </location>
</feature>
<evidence type="ECO:0000313" key="6">
    <source>
        <dbReference type="EMBL" id="PVD35161.1"/>
    </source>
</evidence>
<evidence type="ECO:0000256" key="4">
    <source>
        <dbReference type="SAM" id="MobiDB-lite"/>
    </source>
</evidence>
<dbReference type="FunFam" id="3.40.50.300:FF:000840">
    <property type="entry name" value="Immune-associated nucleotide-binding protein 9"/>
    <property type="match status" value="1"/>
</dbReference>
<dbReference type="PROSITE" id="PS51720">
    <property type="entry name" value="G_AIG1"/>
    <property type="match status" value="2"/>
</dbReference>
<dbReference type="GO" id="GO:0005525">
    <property type="term" value="F:GTP binding"/>
    <property type="evidence" value="ECO:0007669"/>
    <property type="project" value="UniProtKB-KW"/>
</dbReference>
<dbReference type="Gene3D" id="3.40.50.300">
    <property type="entry name" value="P-loop containing nucleotide triphosphate hydrolases"/>
    <property type="match status" value="2"/>
</dbReference>
<feature type="domain" description="AIG1-type G" evidence="5">
    <location>
        <begin position="436"/>
        <end position="639"/>
    </location>
</feature>
<dbReference type="InterPro" id="IPR027417">
    <property type="entry name" value="P-loop_NTPase"/>
</dbReference>
<feature type="compositionally biased region" description="Basic and acidic residues" evidence="4">
    <location>
        <begin position="810"/>
        <end position="840"/>
    </location>
</feature>
<gene>
    <name evidence="6" type="ORF">C0Q70_06442</name>
</gene>
<evidence type="ECO:0000256" key="1">
    <source>
        <dbReference type="ARBA" id="ARBA00008535"/>
    </source>
</evidence>
<organism evidence="6 7">
    <name type="scientific">Pomacea canaliculata</name>
    <name type="common">Golden apple snail</name>
    <dbReference type="NCBI Taxonomy" id="400727"/>
    <lineage>
        <taxon>Eukaryota</taxon>
        <taxon>Metazoa</taxon>
        <taxon>Spiralia</taxon>
        <taxon>Lophotrochozoa</taxon>
        <taxon>Mollusca</taxon>
        <taxon>Gastropoda</taxon>
        <taxon>Caenogastropoda</taxon>
        <taxon>Architaenioglossa</taxon>
        <taxon>Ampullarioidea</taxon>
        <taxon>Ampullariidae</taxon>
        <taxon>Pomacea</taxon>
    </lineage>
</organism>
<dbReference type="Proteomes" id="UP000245119">
    <property type="component" value="Linkage Group LG3"/>
</dbReference>
<name>A0A2T7PP23_POMCA</name>
<dbReference type="InterPro" id="IPR006703">
    <property type="entry name" value="G_AIG1"/>
</dbReference>
<dbReference type="AlphaFoldDB" id="A0A2T7PP23"/>
<dbReference type="PANTHER" id="PTHR10903">
    <property type="entry name" value="GTPASE, IMAP FAMILY MEMBER-RELATED"/>
    <property type="match status" value="1"/>
</dbReference>
<feature type="compositionally biased region" description="Basic and acidic residues" evidence="4">
    <location>
        <begin position="710"/>
        <end position="795"/>
    </location>
</feature>
<dbReference type="STRING" id="400727.A0A2T7PP23"/>
<feature type="region of interest" description="Disordered" evidence="4">
    <location>
        <begin position="710"/>
        <end position="890"/>
    </location>
</feature>
<accession>A0A2T7PP23</accession>
<feature type="domain" description="AIG1-type G" evidence="5">
    <location>
        <begin position="7"/>
        <end position="210"/>
    </location>
</feature>
<protein>
    <recommendedName>
        <fullName evidence="5">AIG1-type G domain-containing protein</fullName>
    </recommendedName>
</protein>
<dbReference type="SUPFAM" id="SSF52540">
    <property type="entry name" value="P-loop containing nucleoside triphosphate hydrolases"/>
    <property type="match status" value="2"/>
</dbReference>
<evidence type="ECO:0000313" key="7">
    <source>
        <dbReference type="Proteomes" id="UP000245119"/>
    </source>
</evidence>